<evidence type="ECO:0000313" key="4">
    <source>
        <dbReference type="Proteomes" id="UP000748332"/>
    </source>
</evidence>
<organism evidence="3 4">
    <name type="scientific">Candidatus Dojkabacteria bacterium</name>
    <dbReference type="NCBI Taxonomy" id="2099670"/>
    <lineage>
        <taxon>Bacteria</taxon>
        <taxon>Candidatus Dojkabacteria</taxon>
    </lineage>
</organism>
<comment type="similarity">
    <text evidence="1">Belongs to the peptidase A8 family.</text>
</comment>
<keyword evidence="3" id="KW-0378">Hydrolase</keyword>
<evidence type="ECO:0000256" key="2">
    <source>
        <dbReference type="SAM" id="Phobius"/>
    </source>
</evidence>
<dbReference type="GO" id="GO:0006508">
    <property type="term" value="P:proteolysis"/>
    <property type="evidence" value="ECO:0007669"/>
    <property type="project" value="InterPro"/>
</dbReference>
<feature type="transmembrane region" description="Helical" evidence="2">
    <location>
        <begin position="104"/>
        <end position="125"/>
    </location>
</feature>
<keyword evidence="2" id="KW-0812">Transmembrane</keyword>
<accession>A0A955HYX3</accession>
<feature type="transmembrane region" description="Helical" evidence="2">
    <location>
        <begin position="75"/>
        <end position="92"/>
    </location>
</feature>
<dbReference type="EC" id="3.4.23.36" evidence="3"/>
<reference evidence="3" key="2">
    <citation type="journal article" date="2021" name="Microbiome">
        <title>Successional dynamics and alternative stable states in a saline activated sludge microbial community over 9 years.</title>
        <authorList>
            <person name="Wang Y."/>
            <person name="Ye J."/>
            <person name="Ju F."/>
            <person name="Liu L."/>
            <person name="Boyd J.A."/>
            <person name="Deng Y."/>
            <person name="Parks D.H."/>
            <person name="Jiang X."/>
            <person name="Yin X."/>
            <person name="Woodcroft B.J."/>
            <person name="Tyson G.W."/>
            <person name="Hugenholtz P."/>
            <person name="Polz M.F."/>
            <person name="Zhang T."/>
        </authorList>
    </citation>
    <scope>NUCLEOTIDE SEQUENCE</scope>
    <source>
        <strain evidence="3">HKST-UBA16</strain>
    </source>
</reference>
<dbReference type="PRINTS" id="PR00781">
    <property type="entry name" value="LIPOSIGPTASE"/>
</dbReference>
<proteinExistence type="inferred from homology"/>
<evidence type="ECO:0000256" key="1">
    <source>
        <dbReference type="RuleBase" id="RU004181"/>
    </source>
</evidence>
<comment type="caution">
    <text evidence="3">The sequence shown here is derived from an EMBL/GenBank/DDBJ whole genome shotgun (WGS) entry which is preliminary data.</text>
</comment>
<dbReference type="AlphaFoldDB" id="A0A955HYX3"/>
<feature type="transmembrane region" description="Helical" evidence="2">
    <location>
        <begin position="49"/>
        <end position="70"/>
    </location>
</feature>
<reference evidence="3" key="1">
    <citation type="submission" date="2020-04" db="EMBL/GenBank/DDBJ databases">
        <authorList>
            <person name="Zhang T."/>
        </authorList>
    </citation>
    <scope>NUCLEOTIDE SEQUENCE</scope>
    <source>
        <strain evidence="3">HKST-UBA16</strain>
    </source>
</reference>
<sequence length="132" mass="14439">MKINKVKSVIVGVSTTGILIHHLITTFSIRLCTVNSGISLIGNTFGTVSYAIVLADVFAIAIVLLSFVYFHKSGFIIVFIGGLSNLVDRIFLGGVCDYLRIGALRYNINDVVIVIGIVFIIYEIIRENTQNS</sequence>
<gene>
    <name evidence="3" type="ORF">KC622_02155</name>
</gene>
<dbReference type="EMBL" id="JAGQLM010000087">
    <property type="protein sequence ID" value="MCA9375112.1"/>
    <property type="molecule type" value="Genomic_DNA"/>
</dbReference>
<dbReference type="InterPro" id="IPR001872">
    <property type="entry name" value="Peptidase_A8"/>
</dbReference>
<feature type="transmembrane region" description="Helical" evidence="2">
    <location>
        <begin position="9"/>
        <end position="29"/>
    </location>
</feature>
<protein>
    <submittedName>
        <fullName evidence="3">Signal peptidase II</fullName>
        <ecNumber evidence="3">3.4.23.36</ecNumber>
    </submittedName>
</protein>
<name>A0A955HYX3_9BACT</name>
<keyword evidence="2" id="KW-0472">Membrane</keyword>
<dbReference type="Pfam" id="PF01252">
    <property type="entry name" value="Peptidase_A8"/>
    <property type="match status" value="1"/>
</dbReference>
<evidence type="ECO:0000313" key="3">
    <source>
        <dbReference type="EMBL" id="MCA9375112.1"/>
    </source>
</evidence>
<dbReference type="GO" id="GO:0016020">
    <property type="term" value="C:membrane"/>
    <property type="evidence" value="ECO:0007669"/>
    <property type="project" value="InterPro"/>
</dbReference>
<dbReference type="GO" id="GO:0004190">
    <property type="term" value="F:aspartic-type endopeptidase activity"/>
    <property type="evidence" value="ECO:0007669"/>
    <property type="project" value="UniProtKB-EC"/>
</dbReference>
<keyword evidence="2" id="KW-1133">Transmembrane helix</keyword>
<dbReference type="Proteomes" id="UP000748332">
    <property type="component" value="Unassembled WGS sequence"/>
</dbReference>